<protein>
    <submittedName>
        <fullName evidence="1">Uncharacterized protein</fullName>
    </submittedName>
</protein>
<keyword evidence="2" id="KW-1185">Reference proteome</keyword>
<evidence type="ECO:0000313" key="2">
    <source>
        <dbReference type="Proteomes" id="UP000817854"/>
    </source>
</evidence>
<evidence type="ECO:0000313" key="1">
    <source>
        <dbReference type="EMBL" id="NHN26780.1"/>
    </source>
</evidence>
<reference evidence="1 2" key="2">
    <citation type="submission" date="2019-05" db="EMBL/GenBank/DDBJ databases">
        <authorList>
            <person name="Lianzixin W."/>
        </authorList>
    </citation>
    <scope>NUCLEOTIDE SEQUENCE [LARGE SCALE GENOMIC DNA]</scope>
    <source>
        <strain evidence="1 2">EC11</strain>
    </source>
</reference>
<proteinExistence type="predicted"/>
<comment type="caution">
    <text evidence="1">The sequence shown here is derived from an EMBL/GenBank/DDBJ whole genome shotgun (WGS) entry which is preliminary data.</text>
</comment>
<accession>A0ABX0ISF2</accession>
<reference evidence="1 2" key="3">
    <citation type="submission" date="2020-02" db="EMBL/GenBank/DDBJ databases">
        <title>Flavobacterium profundi sp. nov., isolated from a deep-sea seamount.</title>
        <authorList>
            <person name="Zhang D.-C."/>
        </authorList>
    </citation>
    <scope>NUCLEOTIDE SEQUENCE [LARGE SCALE GENOMIC DNA]</scope>
    <source>
        <strain evidence="1 2">EC11</strain>
    </source>
</reference>
<gene>
    <name evidence="1" type="ORF">FIA58_013930</name>
</gene>
<sequence>MEKRKVTDKDRERVKKVNDTLLEKGYSWEEIETFWNKCITETKELRK</sequence>
<organism evidence="1 2">
    <name type="scientific">Flavobacterium jejuense</name>
    <dbReference type="NCBI Taxonomy" id="1544455"/>
    <lineage>
        <taxon>Bacteria</taxon>
        <taxon>Pseudomonadati</taxon>
        <taxon>Bacteroidota</taxon>
        <taxon>Flavobacteriia</taxon>
        <taxon>Flavobacteriales</taxon>
        <taxon>Flavobacteriaceae</taxon>
        <taxon>Flavobacterium</taxon>
    </lineage>
</organism>
<name>A0ABX0ISF2_9FLAO</name>
<dbReference type="EMBL" id="VEVQ02000009">
    <property type="protein sequence ID" value="NHN26780.1"/>
    <property type="molecule type" value="Genomic_DNA"/>
</dbReference>
<dbReference type="Gene3D" id="1.10.10.10">
    <property type="entry name" value="Winged helix-like DNA-binding domain superfamily/Winged helix DNA-binding domain"/>
    <property type="match status" value="1"/>
</dbReference>
<reference evidence="2" key="1">
    <citation type="submission" date="2019-05" db="EMBL/GenBank/DDBJ databases">
        <title>Flavobacterium profundi sp. nov., isolated from a deep-sea seamount.</title>
        <authorList>
            <person name="Zhang D.-C."/>
        </authorList>
    </citation>
    <scope>NUCLEOTIDE SEQUENCE [LARGE SCALE GENOMIC DNA]</scope>
    <source>
        <strain evidence="2">EC11</strain>
    </source>
</reference>
<dbReference type="RefSeq" id="WP_165928927.1">
    <property type="nucleotide sequence ID" value="NZ_VEVQ02000009.1"/>
</dbReference>
<dbReference type="Proteomes" id="UP000817854">
    <property type="component" value="Unassembled WGS sequence"/>
</dbReference>
<dbReference type="InterPro" id="IPR036388">
    <property type="entry name" value="WH-like_DNA-bd_sf"/>
</dbReference>